<evidence type="ECO:0000313" key="9">
    <source>
        <dbReference type="EMBL" id="KAK6631855.1"/>
    </source>
</evidence>
<dbReference type="GO" id="GO:0023041">
    <property type="term" value="P:neuronal signal transduction"/>
    <property type="evidence" value="ECO:0007669"/>
    <property type="project" value="InterPro"/>
</dbReference>
<keyword evidence="6" id="KW-0472">Membrane</keyword>
<comment type="subcellular location">
    <subcellularLocation>
        <location evidence="1">Nucleus membrane</location>
        <topology evidence="1">Multi-pass membrane protein</topology>
    </subcellularLocation>
    <subcellularLocation>
        <location evidence="2">Rough endoplasmic reticulum membrane</location>
        <topology evidence="2">Multi-pass membrane protein</topology>
    </subcellularLocation>
</comment>
<dbReference type="GO" id="GO:0006935">
    <property type="term" value="P:chemotaxis"/>
    <property type="evidence" value="ECO:0007669"/>
    <property type="project" value="TreeGrafter"/>
</dbReference>
<name>A0AAN8S3R1_POLSC</name>
<keyword evidence="5" id="KW-1133">Transmembrane helix</keyword>
<dbReference type="GO" id="GO:0008017">
    <property type="term" value="F:microtubule binding"/>
    <property type="evidence" value="ECO:0007669"/>
    <property type="project" value="TreeGrafter"/>
</dbReference>
<keyword evidence="7" id="KW-0539">Nucleus</keyword>
<evidence type="ECO:0000256" key="3">
    <source>
        <dbReference type="ARBA" id="ARBA00022692"/>
    </source>
</evidence>
<evidence type="ECO:0000256" key="5">
    <source>
        <dbReference type="ARBA" id="ARBA00022989"/>
    </source>
</evidence>
<feature type="compositionally biased region" description="Basic and acidic residues" evidence="8">
    <location>
        <begin position="264"/>
        <end position="279"/>
    </location>
</feature>
<comment type="caution">
    <text evidence="9">The sequence shown here is derived from an EMBL/GenBank/DDBJ whole genome shotgun (WGS) entry which is preliminary data.</text>
</comment>
<dbReference type="PANTHER" id="PTHR13289:SF3">
    <property type="entry name" value="BIFOCAL, ISOFORM F"/>
    <property type="match status" value="1"/>
</dbReference>
<proteinExistence type="predicted"/>
<evidence type="ECO:0000256" key="2">
    <source>
        <dbReference type="ARBA" id="ARBA00004269"/>
    </source>
</evidence>
<protein>
    <submittedName>
        <fullName evidence="9">Uncharacterized protein</fullName>
    </submittedName>
</protein>
<evidence type="ECO:0000256" key="1">
    <source>
        <dbReference type="ARBA" id="ARBA00004232"/>
    </source>
</evidence>
<gene>
    <name evidence="9" type="ORF">RUM43_013921</name>
</gene>
<accession>A0AAN8S3R1</accession>
<evidence type="ECO:0000256" key="4">
    <source>
        <dbReference type="ARBA" id="ARBA00022824"/>
    </source>
</evidence>
<dbReference type="EMBL" id="JAWJWE010000008">
    <property type="protein sequence ID" value="KAK6631855.1"/>
    <property type="molecule type" value="Genomic_DNA"/>
</dbReference>
<evidence type="ECO:0000256" key="6">
    <source>
        <dbReference type="ARBA" id="ARBA00023136"/>
    </source>
</evidence>
<feature type="region of interest" description="Disordered" evidence="8">
    <location>
        <begin position="264"/>
        <end position="294"/>
    </location>
</feature>
<dbReference type="AlphaFoldDB" id="A0AAN8S3R1"/>
<keyword evidence="3" id="KW-0812">Transmembrane</keyword>
<dbReference type="GO" id="GO:0030867">
    <property type="term" value="C:rough endoplasmic reticulum membrane"/>
    <property type="evidence" value="ECO:0007669"/>
    <property type="project" value="UniProtKB-SubCell"/>
</dbReference>
<evidence type="ECO:0000256" key="8">
    <source>
        <dbReference type="SAM" id="MobiDB-lite"/>
    </source>
</evidence>
<organism evidence="9 10">
    <name type="scientific">Polyplax serrata</name>
    <name type="common">Common mouse louse</name>
    <dbReference type="NCBI Taxonomy" id="468196"/>
    <lineage>
        <taxon>Eukaryota</taxon>
        <taxon>Metazoa</taxon>
        <taxon>Ecdysozoa</taxon>
        <taxon>Arthropoda</taxon>
        <taxon>Hexapoda</taxon>
        <taxon>Insecta</taxon>
        <taxon>Pterygota</taxon>
        <taxon>Neoptera</taxon>
        <taxon>Paraneoptera</taxon>
        <taxon>Psocodea</taxon>
        <taxon>Troctomorpha</taxon>
        <taxon>Phthiraptera</taxon>
        <taxon>Anoplura</taxon>
        <taxon>Polyplacidae</taxon>
        <taxon>Polyplax</taxon>
    </lineage>
</organism>
<dbReference type="Proteomes" id="UP001372834">
    <property type="component" value="Unassembled WGS sequence"/>
</dbReference>
<feature type="region of interest" description="Disordered" evidence="8">
    <location>
        <begin position="429"/>
        <end position="451"/>
    </location>
</feature>
<sequence length="716" mass="79763">MTTKEEFGTMDPTIPQWKRDLIIRRRAVGRVLSTGSGSVQLTCPSVVDAVRLAEYSVNSNFHRSCEIERELTGVSKNMRLIEQVNASDDFVEPCVVPGIKEIITKIESGRSKGFKMGEEKNDRKKFTSSFISDKKAGKLSDADDDCVSDSSEEFKYGPGIVSKLKSKYLSLTLRESQGKVRPSLDSLRRASSLENVLNSSESERAGDYKLNYLKKIQQVGNGMPVQRCRGLTRSSRDSMKRARSVEVLTRYDRVNTVNNRRSLDAYVKDESSDNDDRGNSRSRISRLNVEEKELPPPDLVKQTLQLFEKSQNVKSNLPLKMKNQTRLECAKKPVISPKSCAAMLNGVDKVDCKSSEKLKLTTECRNHNFVDYSKNKFLNDNTTIQKNVAQTTSTNTAEVDLIGNVSRRKAALLNKNACDYVGTKFLSSVGSPKSTLQDGNSEKNISSSQPMKNGLSLDLADLATNVVAKQEASHTNASCRVKSESENEIVEAECVSPVLVRAPPSVLSTELSPGNMSSPQAKQVGVIRPIVTNKIVQSNLSKHQLNKSHLTDREIEKNLINKVKCIEQSVTKVIVSLKKSPEECFVSETGKLKETSTSRQFWDKKSNTVVFNFSNRKTVPDYVENDGLILARREKPKLGEPGIVILNRESEQSSTDFDPEEFTSEPPLPCDIVFEGDNVLINGKSNIQTKPKEKKFLLKQIYFLSLESVGGFKSPI</sequence>
<reference evidence="9 10" key="1">
    <citation type="submission" date="2023-10" db="EMBL/GenBank/DDBJ databases">
        <title>Genomes of two closely related lineages of the louse Polyplax serrata with different host specificities.</title>
        <authorList>
            <person name="Martinu J."/>
            <person name="Tarabai H."/>
            <person name="Stefka J."/>
            <person name="Hypsa V."/>
        </authorList>
    </citation>
    <scope>NUCLEOTIDE SEQUENCE [LARGE SCALE GENOMIC DNA]</scope>
    <source>
        <strain evidence="9">HR10_N</strain>
    </source>
</reference>
<keyword evidence="4" id="KW-0256">Endoplasmic reticulum</keyword>
<evidence type="ECO:0000256" key="7">
    <source>
        <dbReference type="ARBA" id="ARBA00023242"/>
    </source>
</evidence>
<evidence type="ECO:0000313" key="10">
    <source>
        <dbReference type="Proteomes" id="UP001372834"/>
    </source>
</evidence>
<dbReference type="InterPro" id="IPR019130">
    <property type="entry name" value="Macoilin"/>
</dbReference>
<dbReference type="PANTHER" id="PTHR13289">
    <property type="entry name" value="PROTEIN PHOSPHATASE 1-BINDING PROTEIN BIFOCAL"/>
    <property type="match status" value="1"/>
</dbReference>
<dbReference type="GO" id="GO:0031965">
    <property type="term" value="C:nuclear membrane"/>
    <property type="evidence" value="ECO:0007669"/>
    <property type="project" value="UniProtKB-SubCell"/>
</dbReference>